<proteinExistence type="predicted"/>
<dbReference type="InterPro" id="IPR027417">
    <property type="entry name" value="P-loop_NTPase"/>
</dbReference>
<dbReference type="NCBIfam" id="NF033441">
    <property type="entry name" value="BREX_BrxC"/>
    <property type="match status" value="1"/>
</dbReference>
<gene>
    <name evidence="1" type="primary">brxC</name>
    <name evidence="1" type="ORF">GR197_11280</name>
</gene>
<dbReference type="InterPro" id="IPR047679">
    <property type="entry name" value="BREX_BrxC"/>
</dbReference>
<organism evidence="1 2">
    <name type="scientific">Rhizobium phaseoli</name>
    <dbReference type="NCBI Taxonomy" id="396"/>
    <lineage>
        <taxon>Bacteria</taxon>
        <taxon>Pseudomonadati</taxon>
        <taxon>Pseudomonadota</taxon>
        <taxon>Alphaproteobacteria</taxon>
        <taxon>Hyphomicrobiales</taxon>
        <taxon>Rhizobiaceae</taxon>
        <taxon>Rhizobium/Agrobacterium group</taxon>
        <taxon>Rhizobium</taxon>
    </lineage>
</organism>
<sequence length="1137" mass="122420">MLNKDTFHKDPADYRLANQGVAKIQFPPAPEGLDTLRGELETFVCDGAYAEGLARILEAFLGSVSKGGSAPAVWISGFYGSGKSHLASMLAALWTNPKFADGATAEGLTNLPPQVAAPLKELRIAAQRAGGVVAAGDTLGTGADDPAEATLGIILRAVGLPSDLRAAQVAFWLDDTGILDDVRAELGDGFDTHIRNFILSPKFGTAVLKAKPELAETPRELGSKLQALFPEPPPVTVDLLENMARKALLLGRNELPLTLIVLDEVQQFIRQDPSLTLKIQTLVERLSSRFNGRMLIVGTGQQALSDVPNLQKLLDRFPVQIALGEADIDTVIRKTVLRKKPGAEADIKGMLGKHAGEISRQLHGSKLAHTVNDNDEAVLDWPLLPSRRRVWEHILRELDRTGLGGTLRGQLRTTLDAAKSYGGKPLGHAVPVDFLYGRFSTEAYNAGLLPGETRNRIETLRGGDAKDQNKARILMLVYMLGRISGEADRHGVRSTPETIADLMIVDLGGDAELRKQVPQLLQELFEDGAAIEVQGEWRLQTKESADWENAYRTEVKSVIADQAGLSGKRRQLLSGAIDTALAGAGSVAHGVSKQQRRIHRLEMGDKAPTDGVPLRLRIGWDEDLSSVENEIAGASPIDPTIHLLLPRHRPEDLTREIAAWRAADSVLQLKGVPGTDAGVEAQKAMQSRSSKALSQANELIREAVRQAKVVQAGGKVVNGALAEAAKEAASNALARLYPRFAEGDHAGWSKVFDRGMKKDPDAMKSVDHSGAPETHPVCKAVLAELGPGRKGSYLRTKFTEPEYGWPQDAVDGALVVLANAGVIKVTGEDGKQVSLPDLPRSKIGVCTYRAETTVITVGHRMAARGLLTEAGVHFENGQEAYALSALLEKLENAAKISGGDAPAPAADTLPNAATFKSLSGNDLLAAVSNDAAMLRDKMKAWKAATAKISQRLPAYRTAERMVQLGAEAQKKELDTIKANRQLLSDPDPIPPVISAAADALRERLNAAYESWKKAWDTGEARLASNETWNKLSPEQKHSIREAEKILPLTKPEVDTPASISDSLSQRNFVGWENATKALPTRIDEALASAAILLEPKAQTISLPGSLLKSEQDLEAWLQSARQALKNALATGPVIPKV</sequence>
<dbReference type="RefSeq" id="WP_164009387.1">
    <property type="nucleotide sequence ID" value="NZ_WUFT01000006.1"/>
</dbReference>
<protein>
    <submittedName>
        <fullName evidence="1">BREX system P-loop protein BrxC</fullName>
    </submittedName>
</protein>
<comment type="caution">
    <text evidence="1">The sequence shown here is derived from an EMBL/GenBank/DDBJ whole genome shotgun (WGS) entry which is preliminary data.</text>
</comment>
<dbReference type="Proteomes" id="UP000471753">
    <property type="component" value="Unassembled WGS sequence"/>
</dbReference>
<reference evidence="1 2" key="1">
    <citation type="submission" date="2019-12" db="EMBL/GenBank/DDBJ databases">
        <title>Rhizobium genotypes associated with high levels of biological nitrogen fixation by grain legumes in a temperate-maritime cropping system.</title>
        <authorList>
            <person name="Maluk M."/>
            <person name="Francesc Ferrando Molina F."/>
            <person name="Lopez Del Egido L."/>
            <person name="Lafos M."/>
            <person name="Langarica-Fuentes A."/>
            <person name="Gebre Yohannes G."/>
            <person name="Young M.W."/>
            <person name="Martin P."/>
            <person name="Gantlett R."/>
            <person name="Kenicer G."/>
            <person name="Hawes C."/>
            <person name="Begg G.S."/>
            <person name="Quilliam R.S."/>
            <person name="Squire G.R."/>
            <person name="Poole P.S."/>
            <person name="Young P.W."/>
            <person name="Iannetta P.M."/>
            <person name="James E.K."/>
        </authorList>
    </citation>
    <scope>NUCLEOTIDE SEQUENCE [LARGE SCALE GENOMIC DNA]</scope>
    <source>
        <strain evidence="1 2">JHI366</strain>
    </source>
</reference>
<name>A0A7K3UCT6_9HYPH</name>
<evidence type="ECO:0000313" key="2">
    <source>
        <dbReference type="Proteomes" id="UP000471753"/>
    </source>
</evidence>
<dbReference type="AlphaFoldDB" id="A0A7K3UCT6"/>
<dbReference type="EMBL" id="WUFT01000006">
    <property type="protein sequence ID" value="NEJ71115.1"/>
    <property type="molecule type" value="Genomic_DNA"/>
</dbReference>
<accession>A0A7K3UCT6</accession>
<evidence type="ECO:0000313" key="1">
    <source>
        <dbReference type="EMBL" id="NEJ71115.1"/>
    </source>
</evidence>
<dbReference type="SUPFAM" id="SSF52540">
    <property type="entry name" value="P-loop containing nucleoside triphosphate hydrolases"/>
    <property type="match status" value="1"/>
</dbReference>